<sequence length="114" mass="11818">MAAVAGVGLWLAPAAAAVDSDSKLGGCGPFGQSICGHGGVSNNNLRAYACDSYADGDGFMTIFWLASGESGTVYDHNGSQSGCGEYWVTGPYRITSYQACSNTAPPICRPRVWV</sequence>
<accession>A0ABV6TCA6</accession>
<comment type="caution">
    <text evidence="2">The sequence shown here is derived from an EMBL/GenBank/DDBJ whole genome shotgun (WGS) entry which is preliminary data.</text>
</comment>
<evidence type="ECO:0008006" key="4">
    <source>
        <dbReference type="Google" id="ProtNLM"/>
    </source>
</evidence>
<dbReference type="EMBL" id="JBHMQV010000004">
    <property type="protein sequence ID" value="MFC0843411.1"/>
    <property type="molecule type" value="Genomic_DNA"/>
</dbReference>
<proteinExistence type="predicted"/>
<protein>
    <recommendedName>
        <fullName evidence="4">Secreted protein</fullName>
    </recommendedName>
</protein>
<dbReference type="Proteomes" id="UP001589887">
    <property type="component" value="Unassembled WGS sequence"/>
</dbReference>
<gene>
    <name evidence="1" type="ORF">ACFH04_02135</name>
    <name evidence="2" type="ORF">ACFH04_06620</name>
</gene>
<evidence type="ECO:0000313" key="3">
    <source>
        <dbReference type="Proteomes" id="UP001589887"/>
    </source>
</evidence>
<dbReference type="EMBL" id="JBHMQV010000001">
    <property type="protein sequence ID" value="MFC0842533.1"/>
    <property type="molecule type" value="Genomic_DNA"/>
</dbReference>
<evidence type="ECO:0000313" key="2">
    <source>
        <dbReference type="EMBL" id="MFC0843411.1"/>
    </source>
</evidence>
<organism evidence="2 3">
    <name type="scientific">Streptomyces noboritoensis</name>
    <dbReference type="NCBI Taxonomy" id="67337"/>
    <lineage>
        <taxon>Bacteria</taxon>
        <taxon>Bacillati</taxon>
        <taxon>Actinomycetota</taxon>
        <taxon>Actinomycetes</taxon>
        <taxon>Kitasatosporales</taxon>
        <taxon>Streptomycetaceae</taxon>
        <taxon>Streptomyces</taxon>
    </lineage>
</organism>
<dbReference type="RefSeq" id="WP_394316377.1">
    <property type="nucleotide sequence ID" value="NZ_JBHMQV010000001.1"/>
</dbReference>
<evidence type="ECO:0000313" key="1">
    <source>
        <dbReference type="EMBL" id="MFC0842533.1"/>
    </source>
</evidence>
<name>A0ABV6TCA6_9ACTN</name>
<reference evidence="2 3" key="1">
    <citation type="submission" date="2024-09" db="EMBL/GenBank/DDBJ databases">
        <authorList>
            <person name="Sun Q."/>
            <person name="Mori K."/>
        </authorList>
    </citation>
    <scope>NUCLEOTIDE SEQUENCE [LARGE SCALE GENOMIC DNA]</scope>
    <source>
        <strain evidence="2 3">JCM 4557</strain>
    </source>
</reference>
<keyword evidence="3" id="KW-1185">Reference proteome</keyword>